<name>A0A914CUH2_9BILA</name>
<keyword evidence="2" id="KW-0472">Membrane</keyword>
<dbReference type="Proteomes" id="UP000887540">
    <property type="component" value="Unplaced"/>
</dbReference>
<organism evidence="3 4">
    <name type="scientific">Acrobeloides nanus</name>
    <dbReference type="NCBI Taxonomy" id="290746"/>
    <lineage>
        <taxon>Eukaryota</taxon>
        <taxon>Metazoa</taxon>
        <taxon>Ecdysozoa</taxon>
        <taxon>Nematoda</taxon>
        <taxon>Chromadorea</taxon>
        <taxon>Rhabditida</taxon>
        <taxon>Tylenchina</taxon>
        <taxon>Cephalobomorpha</taxon>
        <taxon>Cephaloboidea</taxon>
        <taxon>Cephalobidae</taxon>
        <taxon>Acrobeloides</taxon>
    </lineage>
</organism>
<evidence type="ECO:0000256" key="2">
    <source>
        <dbReference type="SAM" id="Phobius"/>
    </source>
</evidence>
<accession>A0A914CUH2</accession>
<proteinExistence type="predicted"/>
<feature type="region of interest" description="Disordered" evidence="1">
    <location>
        <begin position="109"/>
        <end position="134"/>
    </location>
</feature>
<keyword evidence="2" id="KW-0812">Transmembrane</keyword>
<protein>
    <submittedName>
        <fullName evidence="4">Uncharacterized protein</fullName>
    </submittedName>
</protein>
<keyword evidence="3" id="KW-1185">Reference proteome</keyword>
<dbReference type="WBParaSite" id="ACRNAN_scaffold14451.g24934.t1">
    <property type="protein sequence ID" value="ACRNAN_scaffold14451.g24934.t1"/>
    <property type="gene ID" value="ACRNAN_scaffold14451.g24934"/>
</dbReference>
<evidence type="ECO:0000313" key="3">
    <source>
        <dbReference type="Proteomes" id="UP000887540"/>
    </source>
</evidence>
<feature type="compositionally biased region" description="Pro residues" evidence="1">
    <location>
        <begin position="115"/>
        <end position="134"/>
    </location>
</feature>
<sequence>MLLHKTFLVVPELFVYISFSDAYPVHGYNDNDSKNNDIWTVVIVIGAFFGGFILITLLVIACNKYLCCINYDDNSNIVNEASFTDFEQMNGCRARHIDRTLPRYTEEVEAHGGPAAPPPYIWDTGVPPPDYTVS</sequence>
<keyword evidence="2" id="KW-1133">Transmembrane helix</keyword>
<dbReference type="AlphaFoldDB" id="A0A914CUH2"/>
<evidence type="ECO:0000256" key="1">
    <source>
        <dbReference type="SAM" id="MobiDB-lite"/>
    </source>
</evidence>
<feature type="transmembrane region" description="Helical" evidence="2">
    <location>
        <begin position="38"/>
        <end position="61"/>
    </location>
</feature>
<reference evidence="4" key="1">
    <citation type="submission" date="2022-11" db="UniProtKB">
        <authorList>
            <consortium name="WormBaseParasite"/>
        </authorList>
    </citation>
    <scope>IDENTIFICATION</scope>
</reference>
<evidence type="ECO:0000313" key="4">
    <source>
        <dbReference type="WBParaSite" id="ACRNAN_scaffold14451.g24934.t1"/>
    </source>
</evidence>